<name>A0A5S9XDR4_ARATH</name>
<evidence type="ECO:0000313" key="12">
    <source>
        <dbReference type="EMBL" id="CAA0382960.1"/>
    </source>
</evidence>
<evidence type="ECO:0000256" key="6">
    <source>
        <dbReference type="ARBA" id="ARBA00023163"/>
    </source>
</evidence>
<gene>
    <name evidence="12" type="ORF">C24_LOCUS13179</name>
</gene>
<dbReference type="EMBL" id="CACSHJ010000089">
    <property type="protein sequence ID" value="CAA0382960.1"/>
    <property type="molecule type" value="Genomic_DNA"/>
</dbReference>
<dbReference type="GO" id="GO:0003700">
    <property type="term" value="F:DNA-binding transcription factor activity"/>
    <property type="evidence" value="ECO:0007669"/>
    <property type="project" value="InterPro"/>
</dbReference>
<dbReference type="Pfam" id="PF00170">
    <property type="entry name" value="bZIP_1"/>
    <property type="match status" value="1"/>
</dbReference>
<dbReference type="SMART" id="SM00338">
    <property type="entry name" value="BRLZ"/>
    <property type="match status" value="1"/>
</dbReference>
<organism evidence="12 13">
    <name type="scientific">Arabidopsis thaliana</name>
    <name type="common">Mouse-ear cress</name>
    <dbReference type="NCBI Taxonomy" id="3702"/>
    <lineage>
        <taxon>Eukaryota</taxon>
        <taxon>Viridiplantae</taxon>
        <taxon>Streptophyta</taxon>
        <taxon>Embryophyta</taxon>
        <taxon>Tracheophyta</taxon>
        <taxon>Spermatophyta</taxon>
        <taxon>Magnoliopsida</taxon>
        <taxon>eudicotyledons</taxon>
        <taxon>Gunneridae</taxon>
        <taxon>Pentapetalae</taxon>
        <taxon>rosids</taxon>
        <taxon>malvids</taxon>
        <taxon>Brassicales</taxon>
        <taxon>Brassicaceae</taxon>
        <taxon>Camelineae</taxon>
        <taxon>Arabidopsis</taxon>
    </lineage>
</organism>
<keyword evidence="5" id="KW-0238">DNA-binding</keyword>
<comment type="similarity">
    <text evidence="8">Belongs to the bZIP family. ABI5 subfamily.</text>
</comment>
<feature type="compositionally biased region" description="Polar residues" evidence="10">
    <location>
        <begin position="370"/>
        <end position="382"/>
    </location>
</feature>
<evidence type="ECO:0000256" key="10">
    <source>
        <dbReference type="SAM" id="MobiDB-lite"/>
    </source>
</evidence>
<dbReference type="GO" id="GO:0045893">
    <property type="term" value="P:positive regulation of DNA-templated transcription"/>
    <property type="evidence" value="ECO:0007669"/>
    <property type="project" value="InterPro"/>
</dbReference>
<dbReference type="OrthoDB" id="1927218at2759"/>
<evidence type="ECO:0000256" key="2">
    <source>
        <dbReference type="ARBA" id="ARBA00022553"/>
    </source>
</evidence>
<dbReference type="PROSITE" id="PS50217">
    <property type="entry name" value="BZIP"/>
    <property type="match status" value="1"/>
</dbReference>
<keyword evidence="4" id="KW-0805">Transcription regulation</keyword>
<evidence type="ECO:0000256" key="7">
    <source>
        <dbReference type="ARBA" id="ARBA00023242"/>
    </source>
</evidence>
<dbReference type="SUPFAM" id="SSF57959">
    <property type="entry name" value="Leucine zipper domain"/>
    <property type="match status" value="1"/>
</dbReference>
<dbReference type="FunFam" id="1.20.5.170:FF:000048">
    <property type="entry name" value="ABSCISIC ACID-INSENSITIVE 5-like protein 5"/>
    <property type="match status" value="1"/>
</dbReference>
<keyword evidence="3" id="KW-0938">Abscisic acid signaling pathway</keyword>
<evidence type="ECO:0000256" key="1">
    <source>
        <dbReference type="ARBA" id="ARBA00004123"/>
    </source>
</evidence>
<evidence type="ECO:0000256" key="4">
    <source>
        <dbReference type="ARBA" id="ARBA00023015"/>
    </source>
</evidence>
<feature type="coiled-coil region" evidence="9">
    <location>
        <begin position="423"/>
        <end position="462"/>
    </location>
</feature>
<evidence type="ECO:0000313" key="13">
    <source>
        <dbReference type="Proteomes" id="UP000434276"/>
    </source>
</evidence>
<feature type="region of interest" description="Disordered" evidence="10">
    <location>
        <begin position="370"/>
        <end position="389"/>
    </location>
</feature>
<dbReference type="PANTHER" id="PTHR22952:SF463">
    <property type="entry name" value="ABSCISIC ACID-INSENSITIVE 5-LIKE PROTEIN 7"/>
    <property type="match status" value="1"/>
</dbReference>
<sequence length="482" mass="52002">MAARVEAAATHLSSLPVASLEFSQSRILTRVLGLGCFVFIEEEVEGVYTRIMGTHINFNNLGGGGHPGGEGSSNQMKPTGSVMPLARQSSVYSLTFDELQNTLGGPGKDFGSMNMDELLKSIWTAEEAQAMAMTSAPAATAVAQPGAGIPPPGGNLQRQGSLTLPRTISQKTVDEVWKCLITKDGNMGGSSGGGGESNVPPGRQQTLGEMTLEEFLFRAGVVREDNCVQQMGQVNGNNNNGFYGNSTAAGGLGFGFGQPNQNSISFNGTNDSMILNQPPGLGLKMGGTMQQQQQQQQLLQQQQQQMQQLNQPHPQQRLPQTIFPKQANVAFSAPVNITNKCFAGAANNSINNNNGLASYGGTGVTVAATSPGTSSAENNSLSPVPYVLNRGRRSNTGLEKVIERRQRRMIKNRESAARSRARKQAYTLELEAEIEKLKKTNQELQKKQAEMVEMQKNELKETSKRPWGSKRQCLRRTLTGPW</sequence>
<keyword evidence="7" id="KW-0539">Nucleus</keyword>
<proteinExistence type="inferred from homology"/>
<dbReference type="GO" id="GO:0005634">
    <property type="term" value="C:nucleus"/>
    <property type="evidence" value="ECO:0007669"/>
    <property type="project" value="UniProtKB-SubCell"/>
</dbReference>
<dbReference type="InterPro" id="IPR004827">
    <property type="entry name" value="bZIP"/>
</dbReference>
<dbReference type="GO" id="GO:0009738">
    <property type="term" value="P:abscisic acid-activated signaling pathway"/>
    <property type="evidence" value="ECO:0007669"/>
    <property type="project" value="UniProtKB-KW"/>
</dbReference>
<dbReference type="PROSITE" id="PS00036">
    <property type="entry name" value="BZIP_BASIC"/>
    <property type="match status" value="1"/>
</dbReference>
<protein>
    <recommendedName>
        <fullName evidence="11">BZIP domain-containing protein</fullName>
    </recommendedName>
</protein>
<dbReference type="CDD" id="cd14707">
    <property type="entry name" value="bZIP_plant_BZIP46"/>
    <property type="match status" value="1"/>
</dbReference>
<dbReference type="InterPro" id="IPR046347">
    <property type="entry name" value="bZIP_sf"/>
</dbReference>
<keyword evidence="6" id="KW-0804">Transcription</keyword>
<evidence type="ECO:0000259" key="11">
    <source>
        <dbReference type="PROSITE" id="PS50217"/>
    </source>
</evidence>
<dbReference type="GO" id="GO:0003677">
    <property type="term" value="F:DNA binding"/>
    <property type="evidence" value="ECO:0007669"/>
    <property type="project" value="UniProtKB-KW"/>
</dbReference>
<comment type="subcellular location">
    <subcellularLocation>
        <location evidence="1">Nucleus</location>
    </subcellularLocation>
</comment>
<evidence type="ECO:0000256" key="8">
    <source>
        <dbReference type="ARBA" id="ARBA00061369"/>
    </source>
</evidence>
<keyword evidence="2" id="KW-0597">Phosphoprotein</keyword>
<evidence type="ECO:0000256" key="5">
    <source>
        <dbReference type="ARBA" id="ARBA00023125"/>
    </source>
</evidence>
<accession>A0A5S9XDR4</accession>
<reference evidence="12 13" key="1">
    <citation type="submission" date="2019-12" db="EMBL/GenBank/DDBJ databases">
        <authorList>
            <person name="Jiao W.-B."/>
            <person name="Schneeberger K."/>
        </authorList>
    </citation>
    <scope>NUCLEOTIDE SEQUENCE [LARGE SCALE GENOMIC DNA]</scope>
    <source>
        <strain evidence="13">cv. C24</strain>
    </source>
</reference>
<dbReference type="Gene3D" id="1.20.5.170">
    <property type="match status" value="1"/>
</dbReference>
<dbReference type="PANTHER" id="PTHR22952">
    <property type="entry name" value="CAMP-RESPONSE ELEMENT BINDING PROTEIN-RELATED"/>
    <property type="match status" value="1"/>
</dbReference>
<keyword evidence="9" id="KW-0175">Coiled coil</keyword>
<dbReference type="InterPro" id="IPR043452">
    <property type="entry name" value="BZIP46-like"/>
</dbReference>
<dbReference type="Proteomes" id="UP000434276">
    <property type="component" value="Unassembled WGS sequence"/>
</dbReference>
<dbReference type="ExpressionAtlas" id="A0A5S9XDR4">
    <property type="expression patterns" value="baseline and differential"/>
</dbReference>
<evidence type="ECO:0000256" key="3">
    <source>
        <dbReference type="ARBA" id="ARBA00022682"/>
    </source>
</evidence>
<dbReference type="AlphaFoldDB" id="A0A5S9XDR4"/>
<feature type="domain" description="BZIP" evidence="11">
    <location>
        <begin position="402"/>
        <end position="451"/>
    </location>
</feature>
<evidence type="ECO:0000256" key="9">
    <source>
        <dbReference type="SAM" id="Coils"/>
    </source>
</evidence>